<dbReference type="PANTHER" id="PTHR12295">
    <property type="entry name" value="FURRY-RELATED"/>
    <property type="match status" value="1"/>
</dbReference>
<dbReference type="GO" id="GO:0005938">
    <property type="term" value="C:cell cortex"/>
    <property type="evidence" value="ECO:0007669"/>
    <property type="project" value="TreeGrafter"/>
</dbReference>
<dbReference type="PANTHER" id="PTHR12295:SF30">
    <property type="entry name" value="PROTEIN FURRY"/>
    <property type="match status" value="1"/>
</dbReference>
<proteinExistence type="predicted"/>
<reference evidence="1" key="1">
    <citation type="submission" date="2021-12" db="EMBL/GenBank/DDBJ databases">
        <title>Prjna785345.</title>
        <authorList>
            <person name="Rujirawat T."/>
            <person name="Krajaejun T."/>
        </authorList>
    </citation>
    <scope>NUCLEOTIDE SEQUENCE</scope>
    <source>
        <strain evidence="1">Pi057C3</strain>
    </source>
</reference>
<accession>A0AAD5Q4B4</accession>
<evidence type="ECO:0000313" key="2">
    <source>
        <dbReference type="Proteomes" id="UP001209570"/>
    </source>
</evidence>
<keyword evidence="2" id="KW-1185">Reference proteome</keyword>
<dbReference type="GO" id="GO:0030427">
    <property type="term" value="C:site of polarized growth"/>
    <property type="evidence" value="ECO:0007669"/>
    <property type="project" value="TreeGrafter"/>
</dbReference>
<dbReference type="InterPro" id="IPR039867">
    <property type="entry name" value="Furry/Tao3/Mor2"/>
</dbReference>
<evidence type="ECO:0000313" key="1">
    <source>
        <dbReference type="EMBL" id="KAJ0390079.1"/>
    </source>
</evidence>
<dbReference type="AlphaFoldDB" id="A0AAD5Q4B4"/>
<sequence length="258" mass="28721">MLLQLVHDAFLGLFALRDQDVDRGLPDERRVIYDRVGDDCIVLLRHVLPLLQTAADLVDPVLRDLDAWLQEPQDRSLEPVLSSFVSSLVQPKRLLWAQHCVKALALILSPVVSPLTVQPIRASTTTSLSEPLTKQLCTCVCFSLTTYRLLEPPFHGDVLFSLMELLQVALDDKQRGQLDALVLVTLSSLQHLVTAMPVTKFVLYPQVLWVSVALLNHCKDSALFAASMDLLIALLDKPGFATNRLLQDVLLCKRPAQA</sequence>
<dbReference type="Proteomes" id="UP001209570">
    <property type="component" value="Unassembled WGS sequence"/>
</dbReference>
<dbReference type="GO" id="GO:0000902">
    <property type="term" value="P:cell morphogenesis"/>
    <property type="evidence" value="ECO:0007669"/>
    <property type="project" value="InterPro"/>
</dbReference>
<dbReference type="EMBL" id="JAKCXM010002642">
    <property type="protein sequence ID" value="KAJ0390079.1"/>
    <property type="molecule type" value="Genomic_DNA"/>
</dbReference>
<gene>
    <name evidence="1" type="ORF">P43SY_010997</name>
</gene>
<comment type="caution">
    <text evidence="1">The sequence shown here is derived from an EMBL/GenBank/DDBJ whole genome shotgun (WGS) entry which is preliminary data.</text>
</comment>
<name>A0AAD5Q4B4_PYTIN</name>
<organism evidence="1 2">
    <name type="scientific">Pythium insidiosum</name>
    <name type="common">Pythiosis disease agent</name>
    <dbReference type="NCBI Taxonomy" id="114742"/>
    <lineage>
        <taxon>Eukaryota</taxon>
        <taxon>Sar</taxon>
        <taxon>Stramenopiles</taxon>
        <taxon>Oomycota</taxon>
        <taxon>Peronosporomycetes</taxon>
        <taxon>Pythiales</taxon>
        <taxon>Pythiaceae</taxon>
        <taxon>Pythium</taxon>
    </lineage>
</organism>
<protein>
    <submittedName>
        <fullName evidence="1">Uncharacterized protein</fullName>
    </submittedName>
</protein>